<dbReference type="PANTHER" id="PTHR35861">
    <property type="match status" value="1"/>
</dbReference>
<dbReference type="InterPro" id="IPR052042">
    <property type="entry name" value="Tail_sheath_structural"/>
</dbReference>
<accession>A0A6J5RUV9</accession>
<sequence>MPLGVEVTTRTAPAARGESTQTDTLFLAGEWTAGSTTPVLCKSIADVEASFTTRSANADLWDYLDVYFREGGRRAYVVKYTAGDLENALGLFEQGFGPGQVVAPSTCASPDPSFGLLLDHAAEFNRFALLDGEIGDDAAALADKADLIPAENTEYGALFGPSVIVPAPAGVVGGSERTVHASAVIAGLIARADALGNPNRAAAGRDFPLQYGIGFDPPISDNDRSDLLDVGVNTFATKYGVLMNYGFQTKVAQDDSTPFWQANAVRARMALVAAAREAGEAYMFKNIDGKGRLARALQSDLDAVCLNLYNADGLFGETPADAFSTEVGASVNTVDNVAQGVLSAVVEARFSLHAKRVLIELVSVPVTGVVTSA</sequence>
<dbReference type="Gene3D" id="3.40.50.11780">
    <property type="match status" value="1"/>
</dbReference>
<proteinExistence type="predicted"/>
<dbReference type="PANTHER" id="PTHR35861:SF1">
    <property type="entry name" value="PHAGE TAIL SHEATH PROTEIN"/>
    <property type="match status" value="1"/>
</dbReference>
<name>A0A6J5RUV9_9CAUD</name>
<protein>
    <submittedName>
        <fullName evidence="1">Uncharacterized protein</fullName>
    </submittedName>
</protein>
<evidence type="ECO:0000313" key="1">
    <source>
        <dbReference type="EMBL" id="CAB4197398.1"/>
    </source>
</evidence>
<reference evidence="1" key="1">
    <citation type="submission" date="2020-05" db="EMBL/GenBank/DDBJ databases">
        <authorList>
            <person name="Chiriac C."/>
            <person name="Salcher M."/>
            <person name="Ghai R."/>
            <person name="Kavagutti S V."/>
        </authorList>
    </citation>
    <scope>NUCLEOTIDE SEQUENCE</scope>
</reference>
<dbReference type="EMBL" id="LR797260">
    <property type="protein sequence ID" value="CAB4197398.1"/>
    <property type="molecule type" value="Genomic_DNA"/>
</dbReference>
<organism evidence="1">
    <name type="scientific">uncultured Caudovirales phage</name>
    <dbReference type="NCBI Taxonomy" id="2100421"/>
    <lineage>
        <taxon>Viruses</taxon>
        <taxon>Duplodnaviria</taxon>
        <taxon>Heunggongvirae</taxon>
        <taxon>Uroviricota</taxon>
        <taxon>Caudoviricetes</taxon>
        <taxon>Peduoviridae</taxon>
        <taxon>Maltschvirus</taxon>
        <taxon>Maltschvirus maltsch</taxon>
    </lineage>
</organism>
<gene>
    <name evidence="1" type="ORF">UFOVP1313_10</name>
</gene>